<dbReference type="EMBL" id="JAFBBO010000001">
    <property type="protein sequence ID" value="MBM7480133.1"/>
    <property type="molecule type" value="Genomic_DNA"/>
</dbReference>
<reference evidence="2 3" key="1">
    <citation type="submission" date="2021-01" db="EMBL/GenBank/DDBJ databases">
        <title>Sequencing the genomes of 1000 actinobacteria strains.</title>
        <authorList>
            <person name="Klenk H.-P."/>
        </authorList>
    </citation>
    <scope>NUCLEOTIDE SEQUENCE [LARGE SCALE GENOMIC DNA]</scope>
    <source>
        <strain evidence="2 3">DSM 46000</strain>
    </source>
</reference>
<keyword evidence="3" id="KW-1185">Reference proteome</keyword>
<organism evidence="2 3">
    <name type="scientific">Oerskovia jenensis</name>
    <dbReference type="NCBI Taxonomy" id="162169"/>
    <lineage>
        <taxon>Bacteria</taxon>
        <taxon>Bacillati</taxon>
        <taxon>Actinomycetota</taxon>
        <taxon>Actinomycetes</taxon>
        <taxon>Micrococcales</taxon>
        <taxon>Cellulomonadaceae</taxon>
        <taxon>Oerskovia</taxon>
    </lineage>
</organism>
<evidence type="ECO:0000313" key="3">
    <source>
        <dbReference type="Proteomes" id="UP000698059"/>
    </source>
</evidence>
<name>A0ABS2LI80_9CELL</name>
<keyword evidence="1" id="KW-0812">Transmembrane</keyword>
<gene>
    <name evidence="2" type="ORF">JOD49_003053</name>
</gene>
<sequence>MTTQDSPWEGHPAFSIDPATLRRLVEAANRVAMPSNYAQVAESARELLKNIPTSPELEKSIDRVWQVITRTLYSELPDGLMAEFHTQLPADRLEQIRAAASGITEALPPDSHLQLSDELAAAIFDDDEVPSSPDRRLSTKQFSRVKTFLGAWGGGFGVSMESLDRLVGPDDYPGQSITWGAILGLIIAIVFIYGVDRFGPNDDQST</sequence>
<keyword evidence="1" id="KW-0472">Membrane</keyword>
<proteinExistence type="predicted"/>
<protein>
    <submittedName>
        <fullName evidence="2">Uncharacterized protein</fullName>
    </submittedName>
</protein>
<comment type="caution">
    <text evidence="2">The sequence shown here is derived from an EMBL/GenBank/DDBJ whole genome shotgun (WGS) entry which is preliminary data.</text>
</comment>
<dbReference type="Proteomes" id="UP000698059">
    <property type="component" value="Unassembled WGS sequence"/>
</dbReference>
<feature type="transmembrane region" description="Helical" evidence="1">
    <location>
        <begin position="177"/>
        <end position="195"/>
    </location>
</feature>
<keyword evidence="1" id="KW-1133">Transmembrane helix</keyword>
<accession>A0ABS2LI80</accession>
<dbReference type="RefSeq" id="WP_205307949.1">
    <property type="nucleotide sequence ID" value="NZ_BAAAVF010000007.1"/>
</dbReference>
<evidence type="ECO:0000313" key="2">
    <source>
        <dbReference type="EMBL" id="MBM7480133.1"/>
    </source>
</evidence>
<evidence type="ECO:0000256" key="1">
    <source>
        <dbReference type="SAM" id="Phobius"/>
    </source>
</evidence>